<accession>A0ABR0EF92</accession>
<feature type="signal peptide" evidence="1">
    <location>
        <begin position="1"/>
        <end position="18"/>
    </location>
</feature>
<dbReference type="EMBL" id="JAXOVC010000006">
    <property type="protein sequence ID" value="KAK4500152.1"/>
    <property type="molecule type" value="Genomic_DNA"/>
</dbReference>
<evidence type="ECO:0000313" key="3">
    <source>
        <dbReference type="Proteomes" id="UP001305779"/>
    </source>
</evidence>
<name>A0ABR0EF92_ZASCE</name>
<gene>
    <name evidence="2" type="ORF">PRZ48_008338</name>
</gene>
<reference evidence="2 3" key="1">
    <citation type="journal article" date="2023" name="G3 (Bethesda)">
        <title>A chromosome-level genome assembly of Zasmidium syzygii isolated from banana leaves.</title>
        <authorList>
            <person name="van Westerhoven A.C."/>
            <person name="Mehrabi R."/>
            <person name="Talebi R."/>
            <person name="Steentjes M.B.F."/>
            <person name="Corcolon B."/>
            <person name="Chong P.A."/>
            <person name="Kema G.H.J."/>
            <person name="Seidl M.F."/>
        </authorList>
    </citation>
    <scope>NUCLEOTIDE SEQUENCE [LARGE SCALE GENOMIC DNA]</scope>
    <source>
        <strain evidence="2 3">P124</strain>
    </source>
</reference>
<evidence type="ECO:0000313" key="2">
    <source>
        <dbReference type="EMBL" id="KAK4500152.1"/>
    </source>
</evidence>
<organism evidence="2 3">
    <name type="scientific">Zasmidium cellare</name>
    <name type="common">Wine cellar mold</name>
    <name type="synonym">Racodium cellare</name>
    <dbReference type="NCBI Taxonomy" id="395010"/>
    <lineage>
        <taxon>Eukaryota</taxon>
        <taxon>Fungi</taxon>
        <taxon>Dikarya</taxon>
        <taxon>Ascomycota</taxon>
        <taxon>Pezizomycotina</taxon>
        <taxon>Dothideomycetes</taxon>
        <taxon>Dothideomycetidae</taxon>
        <taxon>Mycosphaerellales</taxon>
        <taxon>Mycosphaerellaceae</taxon>
        <taxon>Zasmidium</taxon>
    </lineage>
</organism>
<dbReference type="Proteomes" id="UP001305779">
    <property type="component" value="Unassembled WGS sequence"/>
</dbReference>
<sequence>MRLSALFLLASFAATAVCAPACTGLAQRQGLQQLIKALTTGTDADIDAIPLANNVTVIMQTQGLRVTVAKDLQGAHNGARIIHRIVTGFGPAPEDINEYLDNGVNEAFVNGTLTAGLTASENVRLPLETMPATQSMLFDTTTCLAYYSVGTLEPVDGLVETALNAFLMDQFPLYEILDN</sequence>
<keyword evidence="1" id="KW-0732">Signal</keyword>
<comment type="caution">
    <text evidence="2">The sequence shown here is derived from an EMBL/GenBank/DDBJ whole genome shotgun (WGS) entry which is preliminary data.</text>
</comment>
<keyword evidence="3" id="KW-1185">Reference proteome</keyword>
<evidence type="ECO:0000256" key="1">
    <source>
        <dbReference type="SAM" id="SignalP"/>
    </source>
</evidence>
<protein>
    <submittedName>
        <fullName evidence="2">Uncharacterized protein</fullName>
    </submittedName>
</protein>
<feature type="chain" id="PRO_5046380291" evidence="1">
    <location>
        <begin position="19"/>
        <end position="179"/>
    </location>
</feature>
<proteinExistence type="predicted"/>